<sequence>IASEDKVFNYAYVKLKDENKLKSIKSEINEIGLSKKQLIINKEVFELIKKIFYIDNFLNISQNKNYGKLGEKFIRSLDWFLKANEEKNETNKTIALFISLESLMSTGSDPFTSFTNELAENIVIACYQGADFRLKEKNIFKKEIYPLRNRIMHHGYSIVMSRDVGKIVELKIYLVLSIHWFLVTIDKINEIGNNSKALKVFFELKKLK</sequence>
<proteinExistence type="predicted"/>
<name>X1RS73_9ZZZZ</name>
<protein>
    <submittedName>
        <fullName evidence="1">Uncharacterized protein</fullName>
    </submittedName>
</protein>
<accession>X1RS73</accession>
<reference evidence="1" key="1">
    <citation type="journal article" date="2014" name="Front. Microbiol.">
        <title>High frequency of phylogenetically diverse reductive dehalogenase-homologous genes in deep subseafloor sedimentary metagenomes.</title>
        <authorList>
            <person name="Kawai M."/>
            <person name="Futagami T."/>
            <person name="Toyoda A."/>
            <person name="Takaki Y."/>
            <person name="Nishi S."/>
            <person name="Hori S."/>
            <person name="Arai W."/>
            <person name="Tsubouchi T."/>
            <person name="Morono Y."/>
            <person name="Uchiyama I."/>
            <person name="Ito T."/>
            <person name="Fujiyama A."/>
            <person name="Inagaki F."/>
            <person name="Takami H."/>
        </authorList>
    </citation>
    <scope>NUCLEOTIDE SEQUENCE</scope>
    <source>
        <strain evidence="1">Expedition CK06-06</strain>
    </source>
</reference>
<organism evidence="1">
    <name type="scientific">marine sediment metagenome</name>
    <dbReference type="NCBI Taxonomy" id="412755"/>
    <lineage>
        <taxon>unclassified sequences</taxon>
        <taxon>metagenomes</taxon>
        <taxon>ecological metagenomes</taxon>
    </lineage>
</organism>
<feature type="non-terminal residue" evidence="1">
    <location>
        <position position="1"/>
    </location>
</feature>
<evidence type="ECO:0000313" key="1">
    <source>
        <dbReference type="EMBL" id="GAI83577.1"/>
    </source>
</evidence>
<dbReference type="AlphaFoldDB" id="X1RS73"/>
<dbReference type="EMBL" id="BARW01015094">
    <property type="protein sequence ID" value="GAI83577.1"/>
    <property type="molecule type" value="Genomic_DNA"/>
</dbReference>
<comment type="caution">
    <text evidence="1">The sequence shown here is derived from an EMBL/GenBank/DDBJ whole genome shotgun (WGS) entry which is preliminary data.</text>
</comment>
<gene>
    <name evidence="1" type="ORF">S12H4_26576</name>
</gene>